<dbReference type="Pfam" id="PF15903">
    <property type="entry name" value="PL48"/>
    <property type="match status" value="1"/>
</dbReference>
<dbReference type="PANTHER" id="PTHR15829">
    <property type="entry name" value="PROTEIN KINASE PKN/PRK1, EFFECTOR"/>
    <property type="match status" value="1"/>
</dbReference>
<evidence type="ECO:0000259" key="3">
    <source>
        <dbReference type="Pfam" id="PF15903"/>
    </source>
</evidence>
<feature type="region of interest" description="Disordered" evidence="2">
    <location>
        <begin position="359"/>
        <end position="392"/>
    </location>
</feature>
<feature type="region of interest" description="Disordered" evidence="2">
    <location>
        <begin position="43"/>
        <end position="63"/>
    </location>
</feature>
<comment type="similarity">
    <text evidence="1">Belongs to the RIPOR family.</text>
</comment>
<feature type="compositionally biased region" description="Polar residues" evidence="2">
    <location>
        <begin position="584"/>
        <end position="595"/>
    </location>
</feature>
<keyword evidence="4" id="KW-1185">Reference proteome</keyword>
<proteinExistence type="inferred from homology"/>
<feature type="domain" description="FAM65 N-terminal" evidence="3">
    <location>
        <begin position="184"/>
        <end position="342"/>
    </location>
</feature>
<dbReference type="AlphaFoldDB" id="A0A7E4UT25"/>
<protein>
    <submittedName>
        <fullName evidence="5">PL48 domain-containing protein</fullName>
    </submittedName>
</protein>
<accession>A0A7E4UT25</accession>
<reference evidence="4" key="1">
    <citation type="journal article" date="2013" name="Genetics">
        <title>The draft genome and transcriptome of Panagrellus redivivus are shaped by the harsh demands of a free-living lifestyle.</title>
        <authorList>
            <person name="Srinivasan J."/>
            <person name="Dillman A.R."/>
            <person name="Macchietto M.G."/>
            <person name="Heikkinen L."/>
            <person name="Lakso M."/>
            <person name="Fracchia K.M."/>
            <person name="Antoshechkin I."/>
            <person name="Mortazavi A."/>
            <person name="Wong G."/>
            <person name="Sternberg P.W."/>
        </authorList>
    </citation>
    <scope>NUCLEOTIDE SEQUENCE [LARGE SCALE GENOMIC DNA]</scope>
    <source>
        <strain evidence="4">MT8872</strain>
    </source>
</reference>
<feature type="compositionally biased region" description="Low complexity" evidence="2">
    <location>
        <begin position="512"/>
        <end position="521"/>
    </location>
</feature>
<evidence type="ECO:0000313" key="5">
    <source>
        <dbReference type="WBParaSite" id="Pan_g124.t1"/>
    </source>
</evidence>
<feature type="compositionally biased region" description="Polar residues" evidence="2">
    <location>
        <begin position="364"/>
        <end position="374"/>
    </location>
</feature>
<dbReference type="InterPro" id="IPR026136">
    <property type="entry name" value="RIPOR3"/>
</dbReference>
<feature type="region of interest" description="Disordered" evidence="2">
    <location>
        <begin position="502"/>
        <end position="524"/>
    </location>
</feature>
<dbReference type="WBParaSite" id="Pan_g124.t1">
    <property type="protein sequence ID" value="Pan_g124.t1"/>
    <property type="gene ID" value="Pan_g124"/>
</dbReference>
<evidence type="ECO:0000313" key="4">
    <source>
        <dbReference type="Proteomes" id="UP000492821"/>
    </source>
</evidence>
<evidence type="ECO:0000256" key="2">
    <source>
        <dbReference type="SAM" id="MobiDB-lite"/>
    </source>
</evidence>
<evidence type="ECO:0000256" key="1">
    <source>
        <dbReference type="ARBA" id="ARBA00005744"/>
    </source>
</evidence>
<feature type="region of interest" description="Disordered" evidence="2">
    <location>
        <begin position="582"/>
        <end position="653"/>
    </location>
</feature>
<reference evidence="5" key="2">
    <citation type="submission" date="2020-10" db="UniProtKB">
        <authorList>
            <consortium name="WormBaseParasite"/>
        </authorList>
    </citation>
    <scope>IDENTIFICATION</scope>
</reference>
<dbReference type="Proteomes" id="UP000492821">
    <property type="component" value="Unassembled WGS sequence"/>
</dbReference>
<dbReference type="InterPro" id="IPR031780">
    <property type="entry name" value="FAM65_N"/>
</dbReference>
<organism evidence="4 5">
    <name type="scientific">Panagrellus redivivus</name>
    <name type="common">Microworm</name>
    <dbReference type="NCBI Taxonomy" id="6233"/>
    <lineage>
        <taxon>Eukaryota</taxon>
        <taxon>Metazoa</taxon>
        <taxon>Ecdysozoa</taxon>
        <taxon>Nematoda</taxon>
        <taxon>Chromadorea</taxon>
        <taxon>Rhabditida</taxon>
        <taxon>Tylenchina</taxon>
        <taxon>Panagrolaimomorpha</taxon>
        <taxon>Panagrolaimoidea</taxon>
        <taxon>Panagrolaimidae</taxon>
        <taxon>Panagrellus</taxon>
    </lineage>
</organism>
<feature type="compositionally biased region" description="Polar residues" evidence="2">
    <location>
        <begin position="623"/>
        <end position="636"/>
    </location>
</feature>
<sequence>MSDTSRILQLFHSLIEGYRNYHEFYSDETVRLKKCIDSLTIDDASKTQSPTPPANDGDSSQHLETQLTKEELKEELDRLNGEVELAEENKSLYEAATERVEKLYQQYEKHRNQFGVEAKAKSESVADLRPTGLDNGSATIESGHSTVTLKNSNKWRLNEQDVNGTISGLNHHSPLINHRARVQQRQKADQAMANMEMEMIGMLGRIHVEVKAIIGFARITTGDVFEVVIKHGSQKWKSRGKTLSDKTQKWEQTQTNLNCLPEVPIYIKVSEVKLFTTKLLNERTFDPVNFFTSQPQLVTMNLNSIGTIKLQIVMTWIPLLSSKSGMRSLGNSQSTTLLRSHSKVGDSAFPHSVSLGAHLGHQLHSPSPDNSSPSKIVLRQKKRQRQNDLEKDKWRSSTIILDDMYRDISKSIPTMADLTGLKNISSSKQNLHKLAASESHANNTLSFGTTLKPHNWSRSISMHHLADLSVSSNVPTITTPSSTKSHSNSRANRVSAFLGASRPVMDSDDSSETSSQQTSSTNRVAEGLKKVDNLLEYIDKLRLYLGAMRGAEYTELAAFEACMLNWEAVLKLNRATMLEDQRVSQHGTQRRSASGNRRIAKRASMYAQHSPSTVSDELDDNVLMNSTDQVSENDSGIDSLRQHVSPYNSRPLQQTNSMSLQQQLPNYGTAGRSGSGPAQRRFKQFKERRKSLGVVLDNMTTSDYEKMVLNNDTFWEPESQLSVNPHAAVAASALGAEFAQTASGNAEVDDCLEHHLKRAIISLSVLQNLNGPLEYRLTEMLCRMEQDTIALEELLNISDTLPALPNITNLLADLGANDELQEIWLSTSYPLHAFVMVPTENLQRPIRKHLTPVVEHRYPGYTNNVLDSIMNLLVTAGDWQPDQISLFQFVGLFRGKHLTPFIENLAHEAWITSSLKSTQVHAILGVMDRLRHVPVVPPLESLRHIGLCLLRDNRDIVASIDGYLRSACSDLANDLTACYICLLEHRCRGASDVLM</sequence>
<dbReference type="PANTHER" id="PTHR15829:SF13">
    <property type="entry name" value="FAM65 N-TERMINAL DOMAIN-CONTAINING PROTEIN"/>
    <property type="match status" value="1"/>
</dbReference>
<name>A0A7E4UT25_PANRE</name>